<dbReference type="PANTHER" id="PTHR42953:SF1">
    <property type="entry name" value="METAL-BINDING PROTEIN HI_0362-RELATED"/>
    <property type="match status" value="1"/>
</dbReference>
<keyword evidence="2" id="KW-0813">Transport</keyword>
<dbReference type="RefSeq" id="WP_211142655.1">
    <property type="nucleotide sequence ID" value="NZ_JAEEGB010000012.1"/>
</dbReference>
<protein>
    <submittedName>
        <fullName evidence="5">Metal ABC transporter substrate-binding protein</fullName>
    </submittedName>
</protein>
<evidence type="ECO:0000256" key="2">
    <source>
        <dbReference type="ARBA" id="ARBA00022448"/>
    </source>
</evidence>
<reference evidence="5" key="1">
    <citation type="submission" date="2020-12" db="EMBL/GenBank/DDBJ databases">
        <title>Clostridium thailandense sp. nov., a novel acetogenic bacterium isolated from peat land soil in Thailand.</title>
        <authorList>
            <person name="Chaikitkaew S."/>
            <person name="Birkeland N.K."/>
        </authorList>
    </citation>
    <scope>NUCLEOTIDE SEQUENCE</scope>
    <source>
        <strain evidence="5">DSM 17425</strain>
    </source>
</reference>
<dbReference type="InterPro" id="IPR006129">
    <property type="entry name" value="AdhesinB"/>
</dbReference>
<accession>A0A934HRW2</accession>
<dbReference type="Pfam" id="PF01297">
    <property type="entry name" value="ZnuA"/>
    <property type="match status" value="1"/>
</dbReference>
<dbReference type="Proteomes" id="UP000622687">
    <property type="component" value="Unassembled WGS sequence"/>
</dbReference>
<dbReference type="InterPro" id="IPR050492">
    <property type="entry name" value="Bact_metal-bind_prot9"/>
</dbReference>
<evidence type="ECO:0000256" key="3">
    <source>
        <dbReference type="ARBA" id="ARBA00022723"/>
    </source>
</evidence>
<dbReference type="PANTHER" id="PTHR42953">
    <property type="entry name" value="HIGH-AFFINITY ZINC UPTAKE SYSTEM PROTEIN ZNUA-RELATED"/>
    <property type="match status" value="1"/>
</dbReference>
<organism evidence="5 6">
    <name type="scientific">Clostridium aciditolerans</name>
    <dbReference type="NCBI Taxonomy" id="339861"/>
    <lineage>
        <taxon>Bacteria</taxon>
        <taxon>Bacillati</taxon>
        <taxon>Bacillota</taxon>
        <taxon>Clostridia</taxon>
        <taxon>Eubacteriales</taxon>
        <taxon>Clostridiaceae</taxon>
        <taxon>Clostridium</taxon>
    </lineage>
</organism>
<keyword evidence="3" id="KW-0479">Metal-binding</keyword>
<gene>
    <name evidence="5" type="ORF">I6U51_10770</name>
</gene>
<name>A0A934HRW2_9CLOT</name>
<dbReference type="GO" id="GO:0030313">
    <property type="term" value="C:cell envelope"/>
    <property type="evidence" value="ECO:0007669"/>
    <property type="project" value="UniProtKB-SubCell"/>
</dbReference>
<dbReference type="SUPFAM" id="SSF53807">
    <property type="entry name" value="Helical backbone' metal receptor"/>
    <property type="match status" value="1"/>
</dbReference>
<dbReference type="InterPro" id="IPR006127">
    <property type="entry name" value="ZnuA-like"/>
</dbReference>
<keyword evidence="4" id="KW-0732">Signal</keyword>
<sequence>MVFLVSCSKKIEDTQTNPVDNTKMEVVKDVNLNIITSNKLLYSMIKSIVKDRHSVEYMFSNRQDELNFQFSSDSLNNIAKKDLFIYMGAGFDPWMNNFIDNLNKSNVGVINVSRGVKLVSYNKVVKYKDIVLKDNPYYLLNMDNYRIALMNIKNAVQDKDPKNRDIYEKNFSETLRNVDNYQKDLKAVKDKLSDYTFVTMEDELSYFIKYNDFKVIDLSKEQATIDNNTKLNMQAKLKDNKNLILLYNDSSLLRTYEDLIKNYNIKPVGIKVYNGEDSYEDVLKYNIENLEGFYEKEVNKK</sequence>
<dbReference type="GO" id="GO:0046872">
    <property type="term" value="F:metal ion binding"/>
    <property type="evidence" value="ECO:0007669"/>
    <property type="project" value="UniProtKB-KW"/>
</dbReference>
<dbReference type="PRINTS" id="PR00691">
    <property type="entry name" value="ADHESINB"/>
</dbReference>
<dbReference type="EMBL" id="JAEEGB010000012">
    <property type="protein sequence ID" value="MBI6873185.1"/>
    <property type="molecule type" value="Genomic_DNA"/>
</dbReference>
<comment type="subcellular location">
    <subcellularLocation>
        <location evidence="1">Cell envelope</location>
    </subcellularLocation>
</comment>
<dbReference type="AlphaFoldDB" id="A0A934HRW2"/>
<evidence type="ECO:0000256" key="1">
    <source>
        <dbReference type="ARBA" id="ARBA00004196"/>
    </source>
</evidence>
<keyword evidence="6" id="KW-1185">Reference proteome</keyword>
<evidence type="ECO:0000313" key="6">
    <source>
        <dbReference type="Proteomes" id="UP000622687"/>
    </source>
</evidence>
<proteinExistence type="predicted"/>
<dbReference type="Gene3D" id="3.40.50.1980">
    <property type="entry name" value="Nitrogenase molybdenum iron protein domain"/>
    <property type="match status" value="1"/>
</dbReference>
<evidence type="ECO:0000256" key="4">
    <source>
        <dbReference type="ARBA" id="ARBA00022729"/>
    </source>
</evidence>
<dbReference type="GO" id="GO:0030001">
    <property type="term" value="P:metal ion transport"/>
    <property type="evidence" value="ECO:0007669"/>
    <property type="project" value="InterPro"/>
</dbReference>
<comment type="caution">
    <text evidence="5">The sequence shown here is derived from an EMBL/GenBank/DDBJ whole genome shotgun (WGS) entry which is preliminary data.</text>
</comment>
<dbReference type="GO" id="GO:0007155">
    <property type="term" value="P:cell adhesion"/>
    <property type="evidence" value="ECO:0007669"/>
    <property type="project" value="InterPro"/>
</dbReference>
<evidence type="ECO:0000313" key="5">
    <source>
        <dbReference type="EMBL" id="MBI6873185.1"/>
    </source>
</evidence>